<sequence>MLDTMLPFGPNDVDDDYIGKIIARAEESRQPARVQTLKAQDKD</sequence>
<keyword evidence="2" id="KW-1185">Reference proteome</keyword>
<proteinExistence type="predicted"/>
<comment type="caution">
    <text evidence="1">The sequence shown here is derived from an EMBL/GenBank/DDBJ whole genome shotgun (WGS) entry which is preliminary data.</text>
</comment>
<feature type="non-terminal residue" evidence="1">
    <location>
        <position position="43"/>
    </location>
</feature>
<name>A0A8X6J4T1_9ARAC</name>
<dbReference type="OrthoDB" id="1430630at2759"/>
<dbReference type="Proteomes" id="UP000886998">
    <property type="component" value="Unassembled WGS sequence"/>
</dbReference>
<organism evidence="1 2">
    <name type="scientific">Trichonephila inaurata madagascariensis</name>
    <dbReference type="NCBI Taxonomy" id="2747483"/>
    <lineage>
        <taxon>Eukaryota</taxon>
        <taxon>Metazoa</taxon>
        <taxon>Ecdysozoa</taxon>
        <taxon>Arthropoda</taxon>
        <taxon>Chelicerata</taxon>
        <taxon>Arachnida</taxon>
        <taxon>Araneae</taxon>
        <taxon>Araneomorphae</taxon>
        <taxon>Entelegynae</taxon>
        <taxon>Araneoidea</taxon>
        <taxon>Nephilidae</taxon>
        <taxon>Trichonephila</taxon>
        <taxon>Trichonephila inaurata</taxon>
    </lineage>
</organism>
<gene>
    <name evidence="1" type="ORF">TNIN_129761</name>
</gene>
<accession>A0A8X6J4T1</accession>
<evidence type="ECO:0000313" key="2">
    <source>
        <dbReference type="Proteomes" id="UP000886998"/>
    </source>
</evidence>
<evidence type="ECO:0000313" key="1">
    <source>
        <dbReference type="EMBL" id="GFS35035.1"/>
    </source>
</evidence>
<dbReference type="EMBL" id="BMAV01024661">
    <property type="protein sequence ID" value="GFS35035.1"/>
    <property type="molecule type" value="Genomic_DNA"/>
</dbReference>
<protein>
    <submittedName>
        <fullName evidence="1">Uncharacterized protein</fullName>
    </submittedName>
</protein>
<reference evidence="1" key="1">
    <citation type="submission" date="2020-08" db="EMBL/GenBank/DDBJ databases">
        <title>Multicomponent nature underlies the extraordinary mechanical properties of spider dragline silk.</title>
        <authorList>
            <person name="Kono N."/>
            <person name="Nakamura H."/>
            <person name="Mori M."/>
            <person name="Yoshida Y."/>
            <person name="Ohtoshi R."/>
            <person name="Malay A.D."/>
            <person name="Moran D.A.P."/>
            <person name="Tomita M."/>
            <person name="Numata K."/>
            <person name="Arakawa K."/>
        </authorList>
    </citation>
    <scope>NUCLEOTIDE SEQUENCE</scope>
</reference>
<dbReference type="AlphaFoldDB" id="A0A8X6J4T1"/>